<keyword evidence="3 7" id="KW-0378">Hydrolase</keyword>
<feature type="region of interest" description="Disordered" evidence="5">
    <location>
        <begin position="249"/>
        <end position="268"/>
    </location>
</feature>
<dbReference type="GO" id="GO:0030246">
    <property type="term" value="F:carbohydrate binding"/>
    <property type="evidence" value="ECO:0007669"/>
    <property type="project" value="InterPro"/>
</dbReference>
<sequence>MQLVSAASTELFVGPPDQPLQLVRVAVAGCAESTPLRIDGDGLSGETVVASGEEVVEIAVSVDRPVVGARLPARVRAAGAGLAFDFVVAEPGWTMYMVSHFHYDPVWWNTQAGYTSQWREDPPGRARQANGFELVRAHLELARRDPDYKFVLAEVDYLKPYWDTHPEDRADLRRFLAEARVEVMGGTYNEPNTNLTGPETTIRNLVHGSGFQRHVLGADPATAWQLDVFGHDPQFPGMAADAGLTSSSWARGPHHQWGPAQGGSDGGGVDRMQFSSEFEWISPSGRGLLTHYMPAHYSAGWWMDSSSSLAEAEEAAYALFDQLKKVALTRNVLLPVGTDYTPPNKWVTEIHRHWAARYTWPRFVCGLPREFFAAVRAELAERGAVPSPQTRDMNPIYTGKDVSYIDTKQANRGAENALLDAERFAVFAAVLTGARYPQAGLAKAWVQLAYGAHHDAITGSESDQVYLDLLTGWRDAWELGRTARDNALASISGLVDAPEGAVVVWNPLTHRRTDIVTVRLEAPQVAGVRVRDSEGAEVPALVEHDGRTVTWLARDVPSLGWRCYRLETAHGPVGWQPASGEAIANEHYRLSVDPARGGAVASLVQDGRQLIADGGVGNELAVYEEYPAHPTQGEGPWHLLPKGPVVCSSESPAQVRAYRCPLGQQLVVRGRIGTVLRYTQTLTLWNGVARVDCRTTVDGFTGEDRLLRLRWPCPVPGAMPVSEVGDAVVGRGFALLHSAGESGHRSVDTADHPWTLDNPAHGWFGLSSAVRVRAGGDAVRAVSVAEVVSPGETMSGPMARELMVALVRAGVTATCSGADKPRYGNLDVDSNLPDTRIALGGPDRNVFTKAVLAEADPAYTAELQRQLAETGRARMWVPAAAPLPAVWVPGADLRAPGALPVLVIDGRDDASLAAAITSLIADLGDAEIEVRQQAPPAMQPFEARTVALLNRGVPSFAVDTEGTLHTALMRSCTGWPSGVWIDEPRRTAPDGSNFQLQHWTHDFDYALVCADGDWRRAGLPTSSAQFAHPLIAVIPRKSAARLPSAGSLLQVDPADAVHLSALKAAGNPLTAGSAQPVDPAVVALRLVETTGAAARVRIGSGVGKVAGFRMADLLESPQQRKRSIDLHGYQVATVVARLDISETPGDAELGPQAETAQPLYARYWLHNRGPAPLGGLPAVAYLHPRLVSAEAGNQVVLRLTAASDCSDSALGGTVDVVCPGGWSVAPARLPFTLAAGEYLEADVVVMIPADTPPGLYPVRARLAVTDREAPAAWRQVVEDVCVLAVGTPQQELAYLVDGPTDIDVVAGDSARIIVTLGSRAGADVAVEAHLISPWGTWEWLGPAVRAAVLPAGGTVELAFDVTPPPWREPGQWWALVRVGCAGGLVYSPAVKVTVT</sequence>
<dbReference type="Gene3D" id="2.60.40.1180">
    <property type="entry name" value="Golgi alpha-mannosidase II"/>
    <property type="match status" value="1"/>
</dbReference>
<dbReference type="GO" id="GO:0004559">
    <property type="term" value="F:alpha-mannosidase activity"/>
    <property type="evidence" value="ECO:0007669"/>
    <property type="project" value="InterPro"/>
</dbReference>
<proteinExistence type="inferred from homology"/>
<dbReference type="SUPFAM" id="SSF88688">
    <property type="entry name" value="Families 57/38 glycoside transferase middle domain"/>
    <property type="match status" value="1"/>
</dbReference>
<dbReference type="CDD" id="cd10786">
    <property type="entry name" value="GH38N_AMII_like"/>
    <property type="match status" value="1"/>
</dbReference>
<organism evidence="7 8">
    <name type="scientific">Mycobacterium pseudokansasii</name>
    <dbReference type="NCBI Taxonomy" id="2341080"/>
    <lineage>
        <taxon>Bacteria</taxon>
        <taxon>Bacillati</taxon>
        <taxon>Actinomycetota</taxon>
        <taxon>Actinomycetes</taxon>
        <taxon>Mycobacteriales</taxon>
        <taxon>Mycobacteriaceae</taxon>
        <taxon>Mycobacterium</taxon>
    </lineage>
</organism>
<dbReference type="Pfam" id="PF10633">
    <property type="entry name" value="NPCBM_assoc"/>
    <property type="match status" value="1"/>
</dbReference>
<accession>A0A498QRJ0</accession>
<name>A0A498QRJ0_9MYCO</name>
<dbReference type="EC" id="3.2.1.170" evidence="7"/>
<dbReference type="InterPro" id="IPR018905">
    <property type="entry name" value="A-galactase_NEW3"/>
</dbReference>
<dbReference type="GO" id="GO:0046872">
    <property type="term" value="F:metal ion binding"/>
    <property type="evidence" value="ECO:0007669"/>
    <property type="project" value="UniProtKB-KW"/>
</dbReference>
<keyword evidence="2" id="KW-0479">Metal-binding</keyword>
<dbReference type="SMART" id="SM00872">
    <property type="entry name" value="Alpha-mann_mid"/>
    <property type="match status" value="1"/>
</dbReference>
<dbReference type="InterPro" id="IPR027291">
    <property type="entry name" value="Glyco_hydro_38_N_sf"/>
</dbReference>
<dbReference type="InterPro" id="IPR011330">
    <property type="entry name" value="Glyco_hydro/deAcase_b/a-brl"/>
</dbReference>
<dbReference type="PANTHER" id="PTHR46017">
    <property type="entry name" value="ALPHA-MANNOSIDASE 2C1"/>
    <property type="match status" value="1"/>
</dbReference>
<dbReference type="InterPro" id="IPR028995">
    <property type="entry name" value="Glyco_hydro_57/38_cen_sf"/>
</dbReference>
<evidence type="ECO:0000256" key="5">
    <source>
        <dbReference type="SAM" id="MobiDB-lite"/>
    </source>
</evidence>
<gene>
    <name evidence="7" type="primary">mngB</name>
    <name evidence="7" type="ORF">LAUMK142_00928</name>
</gene>
<dbReference type="Pfam" id="PF01074">
    <property type="entry name" value="Glyco_hydro_38N"/>
    <property type="match status" value="1"/>
</dbReference>
<dbReference type="Gene3D" id="3.20.110.10">
    <property type="entry name" value="Glycoside hydrolase 38, N terminal domain"/>
    <property type="match status" value="1"/>
</dbReference>
<dbReference type="InterPro" id="IPR013780">
    <property type="entry name" value="Glyco_hydro_b"/>
</dbReference>
<evidence type="ECO:0000313" key="8">
    <source>
        <dbReference type="Proteomes" id="UP000268285"/>
    </source>
</evidence>
<dbReference type="Pfam" id="PF09261">
    <property type="entry name" value="Alpha-mann_mid"/>
    <property type="match status" value="1"/>
</dbReference>
<dbReference type="RefSeq" id="WP_122501932.1">
    <property type="nucleotide sequence ID" value="NZ_JAIENV010000194.1"/>
</dbReference>
<dbReference type="OrthoDB" id="1049785at2"/>
<dbReference type="GO" id="GO:0006013">
    <property type="term" value="P:mannose metabolic process"/>
    <property type="evidence" value="ECO:0007669"/>
    <property type="project" value="InterPro"/>
</dbReference>
<evidence type="ECO:0000259" key="6">
    <source>
        <dbReference type="SMART" id="SM00872"/>
    </source>
</evidence>
<evidence type="ECO:0000256" key="4">
    <source>
        <dbReference type="ARBA" id="ARBA00023295"/>
    </source>
</evidence>
<dbReference type="Gene3D" id="1.20.1270.50">
    <property type="entry name" value="Glycoside hydrolase family 38, central domain"/>
    <property type="match status" value="1"/>
</dbReference>
<dbReference type="EMBL" id="UPHU01000001">
    <property type="protein sequence ID" value="VBA47705.1"/>
    <property type="molecule type" value="Genomic_DNA"/>
</dbReference>
<reference evidence="7 8" key="1">
    <citation type="submission" date="2018-09" db="EMBL/GenBank/DDBJ databases">
        <authorList>
            <person name="Tagini F."/>
        </authorList>
    </citation>
    <scope>NUCLEOTIDE SEQUENCE [LARGE SCALE GENOMIC DNA]</scope>
    <source>
        <strain evidence="7 8">MK142</strain>
    </source>
</reference>
<dbReference type="PANTHER" id="PTHR46017:SF1">
    <property type="entry name" value="ALPHA-MANNOSIDASE 2C1"/>
    <property type="match status" value="1"/>
</dbReference>
<protein>
    <submittedName>
        <fullName evidence="7">Mannosylglycerate hydrolase</fullName>
        <ecNumber evidence="7">3.2.1.170</ecNumber>
    </submittedName>
</protein>
<dbReference type="InterPro" id="IPR037094">
    <property type="entry name" value="Glyco_hydro_38_cen_sf"/>
</dbReference>
<dbReference type="SUPFAM" id="SSF74650">
    <property type="entry name" value="Galactose mutarotase-like"/>
    <property type="match status" value="2"/>
</dbReference>
<evidence type="ECO:0000256" key="1">
    <source>
        <dbReference type="ARBA" id="ARBA00009792"/>
    </source>
</evidence>
<evidence type="ECO:0000313" key="7">
    <source>
        <dbReference type="EMBL" id="VBA47705.1"/>
    </source>
</evidence>
<keyword evidence="4 7" id="KW-0326">Glycosidase</keyword>
<dbReference type="SUPFAM" id="SSF88713">
    <property type="entry name" value="Glycoside hydrolase/deacetylase"/>
    <property type="match status" value="1"/>
</dbReference>
<keyword evidence="8" id="KW-1185">Reference proteome</keyword>
<evidence type="ECO:0000256" key="3">
    <source>
        <dbReference type="ARBA" id="ARBA00022801"/>
    </source>
</evidence>
<dbReference type="Gene3D" id="2.60.40.10">
    <property type="entry name" value="Immunoglobulins"/>
    <property type="match status" value="1"/>
</dbReference>
<dbReference type="GO" id="GO:0102546">
    <property type="term" value="F:mannosylglycerate hydrolase activity"/>
    <property type="evidence" value="ECO:0007669"/>
    <property type="project" value="UniProtKB-EC"/>
</dbReference>
<feature type="domain" description="Glycoside hydrolase family 38 central" evidence="6">
    <location>
        <begin position="402"/>
        <end position="473"/>
    </location>
</feature>
<dbReference type="InterPro" id="IPR011013">
    <property type="entry name" value="Gal_mutarotase_sf_dom"/>
</dbReference>
<dbReference type="InterPro" id="IPR013783">
    <property type="entry name" value="Ig-like_fold"/>
</dbReference>
<dbReference type="Gene3D" id="2.70.98.30">
    <property type="entry name" value="Golgi alpha-mannosidase II, domain 4"/>
    <property type="match status" value="2"/>
</dbReference>
<evidence type="ECO:0000256" key="2">
    <source>
        <dbReference type="ARBA" id="ARBA00022723"/>
    </source>
</evidence>
<dbReference type="InterPro" id="IPR000602">
    <property type="entry name" value="Glyco_hydro_38_N"/>
</dbReference>
<dbReference type="InterPro" id="IPR015341">
    <property type="entry name" value="Glyco_hydro_38_cen"/>
</dbReference>
<comment type="similarity">
    <text evidence="1">Belongs to the glycosyl hydrolase 38 family.</text>
</comment>
<dbReference type="Proteomes" id="UP000268285">
    <property type="component" value="Unassembled WGS sequence"/>
</dbReference>
<dbReference type="GO" id="GO:0009313">
    <property type="term" value="P:oligosaccharide catabolic process"/>
    <property type="evidence" value="ECO:0007669"/>
    <property type="project" value="TreeGrafter"/>
</dbReference>